<organism evidence="1 2">
    <name type="scientific">Fusarium sporotrichioides</name>
    <dbReference type="NCBI Taxonomy" id="5514"/>
    <lineage>
        <taxon>Eukaryota</taxon>
        <taxon>Fungi</taxon>
        <taxon>Dikarya</taxon>
        <taxon>Ascomycota</taxon>
        <taxon>Pezizomycotina</taxon>
        <taxon>Sordariomycetes</taxon>
        <taxon>Hypocreomycetidae</taxon>
        <taxon>Hypocreales</taxon>
        <taxon>Nectriaceae</taxon>
        <taxon>Fusarium</taxon>
    </lineage>
</organism>
<name>A0A395SHM1_FUSSP</name>
<proteinExistence type="predicted"/>
<evidence type="ECO:0000313" key="2">
    <source>
        <dbReference type="Proteomes" id="UP000266152"/>
    </source>
</evidence>
<reference evidence="1 2" key="1">
    <citation type="journal article" date="2018" name="PLoS Pathog.">
        <title>Evolution of structural diversity of trichothecenes, a family of toxins produced by plant pathogenic and entomopathogenic fungi.</title>
        <authorList>
            <person name="Proctor R.H."/>
            <person name="McCormick S.P."/>
            <person name="Kim H.S."/>
            <person name="Cardoza R.E."/>
            <person name="Stanley A.M."/>
            <person name="Lindo L."/>
            <person name="Kelly A."/>
            <person name="Brown D.W."/>
            <person name="Lee T."/>
            <person name="Vaughan M.M."/>
            <person name="Alexander N.J."/>
            <person name="Busman M."/>
            <person name="Gutierrez S."/>
        </authorList>
    </citation>
    <scope>NUCLEOTIDE SEQUENCE [LARGE SCALE GENOMIC DNA]</scope>
    <source>
        <strain evidence="1 2">NRRL 3299</strain>
    </source>
</reference>
<dbReference type="Proteomes" id="UP000266152">
    <property type="component" value="Unassembled WGS sequence"/>
</dbReference>
<protein>
    <submittedName>
        <fullName evidence="1">Uncharacterized protein</fullName>
    </submittedName>
</protein>
<dbReference type="AlphaFoldDB" id="A0A395SHM1"/>
<evidence type="ECO:0000313" key="1">
    <source>
        <dbReference type="EMBL" id="RGP71896.1"/>
    </source>
</evidence>
<gene>
    <name evidence="1" type="ORF">FSPOR_3011</name>
</gene>
<sequence>MQSPSQRAPGTSWYSLPWDIRYDILILVADMTGKESPSRAGYTRVAKEWVPIFESRTFSSLRILRRDISRFEEIFLIKRRRRYLQHLTFVPDLCRMDPFPQIKFCEKGKKHHLTEMFYIHKVGATPKSCPEDSAQFSNDMGCLFHELAKWNPRQSCPSGISLKILIPDKSFWQRRALKLRQQSGPNYVWWGAVHDPEIRQLTDSYFEEVMNAASLNFHHYLTIHPWAIRRKMVDVVSSLFISGENTHRIDARAVACIMNCLPCLRTITWKVMPFTRQRFEDAFYEGLSKTIREWPTSLETIKIYQMDTSSRTGAKQSHPLLSSSLAVRSQQIAILNKLLRPNHAHRDDSLSMEVRPTYAPYSLQT</sequence>
<accession>A0A395SHM1</accession>
<dbReference type="EMBL" id="PXOF01000038">
    <property type="protein sequence ID" value="RGP71896.1"/>
    <property type="molecule type" value="Genomic_DNA"/>
</dbReference>
<keyword evidence="2" id="KW-1185">Reference proteome</keyword>
<comment type="caution">
    <text evidence="1">The sequence shown here is derived from an EMBL/GenBank/DDBJ whole genome shotgun (WGS) entry which is preliminary data.</text>
</comment>